<keyword evidence="1" id="KW-0805">Transcription regulation</keyword>
<dbReference type="OrthoDB" id="528805at2"/>
<dbReference type="InterPro" id="IPR036286">
    <property type="entry name" value="LexA/Signal_pep-like_sf"/>
</dbReference>
<evidence type="ECO:0000256" key="1">
    <source>
        <dbReference type="ARBA" id="ARBA00023015"/>
    </source>
</evidence>
<evidence type="ECO:0000256" key="3">
    <source>
        <dbReference type="ARBA" id="ARBA00023163"/>
    </source>
</evidence>
<dbReference type="STRING" id="941907.SAMN06295910_0754"/>
<dbReference type="EMBL" id="LT840185">
    <property type="protein sequence ID" value="SMF61761.1"/>
    <property type="molecule type" value="Genomic_DNA"/>
</dbReference>
<dbReference type="AlphaFoldDB" id="A0A1X7G092"/>
<keyword evidence="3" id="KW-0804">Transcription</keyword>
<reference evidence="6" key="1">
    <citation type="submission" date="2017-04" db="EMBL/GenBank/DDBJ databases">
        <authorList>
            <person name="Varghese N."/>
            <person name="Submissions S."/>
        </authorList>
    </citation>
    <scope>NUCLEOTIDE SEQUENCE [LARGE SCALE GENOMIC DNA]</scope>
    <source>
        <strain evidence="6">Dd16</strain>
    </source>
</reference>
<evidence type="ECO:0000313" key="5">
    <source>
        <dbReference type="EMBL" id="SMF61761.1"/>
    </source>
</evidence>
<dbReference type="SUPFAM" id="SSF51306">
    <property type="entry name" value="LexA/Signal peptidase"/>
    <property type="match status" value="1"/>
</dbReference>
<evidence type="ECO:0000256" key="2">
    <source>
        <dbReference type="ARBA" id="ARBA00023125"/>
    </source>
</evidence>
<organism evidence="5 6">
    <name type="scientific">Allosphingosinicella indica</name>
    <dbReference type="NCBI Taxonomy" id="941907"/>
    <lineage>
        <taxon>Bacteria</taxon>
        <taxon>Pseudomonadati</taxon>
        <taxon>Pseudomonadota</taxon>
        <taxon>Alphaproteobacteria</taxon>
        <taxon>Sphingomonadales</taxon>
        <taxon>Sphingomonadaceae</taxon>
        <taxon>Allosphingosinicella</taxon>
    </lineage>
</organism>
<dbReference type="Pfam" id="PF00717">
    <property type="entry name" value="Peptidase_S24"/>
    <property type="match status" value="1"/>
</dbReference>
<feature type="domain" description="Peptidase S24/S26A/S26B/S26C" evidence="4">
    <location>
        <begin position="86"/>
        <end position="206"/>
    </location>
</feature>
<protein>
    <submittedName>
        <fullName evidence="5">Phage repressor protein C, contains Cro/C1-type HTH and peptisase s24 domains</fullName>
    </submittedName>
</protein>
<dbReference type="PANTHER" id="PTHR40661:SF3">
    <property type="entry name" value="FELS-1 PROPHAGE TRANSCRIPTIONAL REGULATOR"/>
    <property type="match status" value="1"/>
</dbReference>
<dbReference type="GO" id="GO:0003677">
    <property type="term" value="F:DNA binding"/>
    <property type="evidence" value="ECO:0007669"/>
    <property type="project" value="UniProtKB-KW"/>
</dbReference>
<evidence type="ECO:0000259" key="4">
    <source>
        <dbReference type="Pfam" id="PF00717"/>
    </source>
</evidence>
<name>A0A1X7G092_9SPHN</name>
<keyword evidence="2" id="KW-0238">DNA-binding</keyword>
<accession>A0A1X7G092</accession>
<keyword evidence="6" id="KW-1185">Reference proteome</keyword>
<dbReference type="PANTHER" id="PTHR40661">
    <property type="match status" value="1"/>
</dbReference>
<evidence type="ECO:0000313" key="6">
    <source>
        <dbReference type="Proteomes" id="UP000192934"/>
    </source>
</evidence>
<dbReference type="InterPro" id="IPR039418">
    <property type="entry name" value="LexA-like"/>
</dbReference>
<proteinExistence type="predicted"/>
<dbReference type="RefSeq" id="WP_085217583.1">
    <property type="nucleotide sequence ID" value="NZ_LT840185.1"/>
</dbReference>
<dbReference type="Gene3D" id="2.10.109.10">
    <property type="entry name" value="Umud Fragment, subunit A"/>
    <property type="match status" value="1"/>
</dbReference>
<dbReference type="CDD" id="cd06529">
    <property type="entry name" value="S24_LexA-like"/>
    <property type="match status" value="1"/>
</dbReference>
<gene>
    <name evidence="5" type="ORF">SAMN06295910_0754</name>
</gene>
<sequence>MDAGDPRAVLERLIRDTRTDYAGLSRLIGRNAAYIQQYIKRGVPRRLAEEDRRKLAQYFGIPESDLGALPADEAGTRVAIPSYDVRASAGPGAVASDGDVRVGIAFDRPWLRRLGVGDPALLSTIRVTGDSMLPLLAEGDEILVDRGDGADRLRDGVYVLRAEDALLVKRVAIAPSGQLSIRSDNPAYPSWPDCDRRTIDIVGRVMWVGRKL</sequence>
<dbReference type="InterPro" id="IPR015927">
    <property type="entry name" value="Peptidase_S24_S26A/B/C"/>
</dbReference>
<dbReference type="Proteomes" id="UP000192934">
    <property type="component" value="Chromosome I"/>
</dbReference>